<keyword evidence="4" id="KW-0249">Electron transport</keyword>
<evidence type="ECO:0000256" key="3">
    <source>
        <dbReference type="ARBA" id="ARBA00022723"/>
    </source>
</evidence>
<keyword evidence="1" id="KW-0813">Transport</keyword>
<feature type="signal peptide" evidence="6">
    <location>
        <begin position="1"/>
        <end position="19"/>
    </location>
</feature>
<keyword evidence="8" id="KW-1185">Reference proteome</keyword>
<evidence type="ECO:0000313" key="8">
    <source>
        <dbReference type="Proteomes" id="UP001623290"/>
    </source>
</evidence>
<dbReference type="Gene3D" id="1.20.120.10">
    <property type="entry name" value="Cytochrome c/b562"/>
    <property type="match status" value="1"/>
</dbReference>
<dbReference type="PIRSF" id="PIRSF000027">
    <property type="entry name" value="Cytc_c_prime"/>
    <property type="match status" value="1"/>
</dbReference>
<name>A0ABZ1E3G5_9RHOB</name>
<dbReference type="Proteomes" id="UP001623290">
    <property type="component" value="Chromosome"/>
</dbReference>
<keyword evidence="2" id="KW-0349">Heme</keyword>
<dbReference type="Pfam" id="PF01322">
    <property type="entry name" value="Cytochrom_C_2"/>
    <property type="match status" value="1"/>
</dbReference>
<sequence>MQRFITFSAAVLLMGSSVAAVYADVADPTVKAWQDGMKELRQSSNILGDMAKGKSSFDAEIAASAASALKEEAKKVAPLFEAKATDPESEAKSSIWDNWEAFTSHATDLEVASAQMDTSSLAGVREGMQAVGAACGGCHKQFKE</sequence>
<evidence type="ECO:0000256" key="5">
    <source>
        <dbReference type="ARBA" id="ARBA00023004"/>
    </source>
</evidence>
<evidence type="ECO:0000313" key="7">
    <source>
        <dbReference type="EMBL" id="WRY34514.1"/>
    </source>
</evidence>
<accession>A0ABZ1E3G5</accession>
<feature type="chain" id="PRO_5046960272" evidence="6">
    <location>
        <begin position="20"/>
        <end position="144"/>
    </location>
</feature>
<organism evidence="7 8">
    <name type="scientific">Thioclava litoralis</name>
    <dbReference type="NCBI Taxonomy" id="3076557"/>
    <lineage>
        <taxon>Bacteria</taxon>
        <taxon>Pseudomonadati</taxon>
        <taxon>Pseudomonadota</taxon>
        <taxon>Alphaproteobacteria</taxon>
        <taxon>Rhodobacterales</taxon>
        <taxon>Paracoccaceae</taxon>
        <taxon>Thioclava</taxon>
    </lineage>
</organism>
<dbReference type="InterPro" id="IPR010980">
    <property type="entry name" value="Cyt_c/b562"/>
</dbReference>
<keyword evidence="3" id="KW-0479">Metal-binding</keyword>
<dbReference type="SUPFAM" id="SSF47175">
    <property type="entry name" value="Cytochromes"/>
    <property type="match status" value="1"/>
</dbReference>
<dbReference type="InterPro" id="IPR002321">
    <property type="entry name" value="Cyt_c_II"/>
</dbReference>
<evidence type="ECO:0000256" key="1">
    <source>
        <dbReference type="ARBA" id="ARBA00022448"/>
    </source>
</evidence>
<evidence type="ECO:0000256" key="4">
    <source>
        <dbReference type="ARBA" id="ARBA00022982"/>
    </source>
</evidence>
<dbReference type="EMBL" id="CP135443">
    <property type="protein sequence ID" value="WRY34514.1"/>
    <property type="molecule type" value="Genomic_DNA"/>
</dbReference>
<keyword evidence="5" id="KW-0408">Iron</keyword>
<gene>
    <name evidence="7" type="ORF">RPE78_04270</name>
</gene>
<dbReference type="RefSeq" id="WP_339108263.1">
    <property type="nucleotide sequence ID" value="NZ_CP135443.1"/>
</dbReference>
<dbReference type="InterPro" id="IPR012127">
    <property type="entry name" value="Cyt_c_prime"/>
</dbReference>
<evidence type="ECO:0000256" key="6">
    <source>
        <dbReference type="SAM" id="SignalP"/>
    </source>
</evidence>
<reference evidence="7 8" key="1">
    <citation type="submission" date="2023-09" db="EMBL/GenBank/DDBJ databases">
        <title>Thioclava shenzhenensis sp. nov., a multidrug resistant bacteria-antagonizing species isolated from coastal seawater.</title>
        <authorList>
            <person name="Long M."/>
        </authorList>
    </citation>
    <scope>NUCLEOTIDE SEQUENCE [LARGE SCALE GENOMIC DNA]</scope>
    <source>
        <strain evidence="7 8">FTW29</strain>
    </source>
</reference>
<evidence type="ECO:0000256" key="2">
    <source>
        <dbReference type="ARBA" id="ARBA00022617"/>
    </source>
</evidence>
<protein>
    <submittedName>
        <fullName evidence="7">Cytochrome c</fullName>
    </submittedName>
</protein>
<keyword evidence="6" id="KW-0732">Signal</keyword>
<dbReference type="PROSITE" id="PS51009">
    <property type="entry name" value="CYTCII"/>
    <property type="match status" value="1"/>
</dbReference>
<proteinExistence type="predicted"/>